<dbReference type="PANTHER" id="PTHR15654:SF2">
    <property type="entry name" value="COILED-COIL DOMAIN-CONTAINING PROTEIN 113"/>
    <property type="match status" value="1"/>
</dbReference>
<reference evidence="11" key="1">
    <citation type="submission" date="2003-08" db="EMBL/GenBank/DDBJ databases">
        <authorList>
            <person name="Birren B."/>
            <person name="Nusbaum C."/>
            <person name="Abebe A."/>
            <person name="Abouelleil A."/>
            <person name="Adekoya E."/>
            <person name="Ait-zahra M."/>
            <person name="Allen N."/>
            <person name="Allen T."/>
            <person name="An P."/>
            <person name="Anderson M."/>
            <person name="Anderson S."/>
            <person name="Arachchi H."/>
            <person name="Armbruster J."/>
            <person name="Bachantsang P."/>
            <person name="Baldwin J."/>
            <person name="Barry A."/>
            <person name="Bayul T."/>
            <person name="Blitshsteyn B."/>
            <person name="Bloom T."/>
            <person name="Blye J."/>
            <person name="Boguslavskiy L."/>
            <person name="Borowsky M."/>
            <person name="Boukhgalter B."/>
            <person name="Brunache A."/>
            <person name="Butler J."/>
            <person name="Calixte N."/>
            <person name="Calvo S."/>
            <person name="Camarata J."/>
            <person name="Campo K."/>
            <person name="Chang J."/>
            <person name="Cheshatsang Y."/>
            <person name="Citroen M."/>
            <person name="Collymore A."/>
            <person name="Considine T."/>
            <person name="Cook A."/>
            <person name="Cooke P."/>
            <person name="Corum B."/>
            <person name="Cuomo C."/>
            <person name="David R."/>
            <person name="Dawoe T."/>
            <person name="Degray S."/>
            <person name="Dodge S."/>
            <person name="Dooley K."/>
            <person name="Dorje P."/>
            <person name="Dorjee K."/>
            <person name="Dorris L."/>
            <person name="Duffey N."/>
            <person name="Dupes A."/>
            <person name="Elkins T."/>
            <person name="Engels R."/>
            <person name="Erickson J."/>
            <person name="Farina A."/>
            <person name="Faro S."/>
            <person name="Ferreira P."/>
            <person name="Fischer H."/>
            <person name="Fitzgerald M."/>
            <person name="Foley K."/>
            <person name="Gage D."/>
            <person name="Galagan J."/>
            <person name="Gearin G."/>
            <person name="Gnerre S."/>
            <person name="Gnirke A."/>
            <person name="Goyette A."/>
            <person name="Graham J."/>
            <person name="Grandbois E."/>
            <person name="Gyaltsen K."/>
            <person name="Hafez N."/>
            <person name="Hagopian D."/>
            <person name="Hagos B."/>
            <person name="Hall J."/>
            <person name="Hatcher B."/>
            <person name="Heller A."/>
            <person name="Higgins H."/>
            <person name="Honan T."/>
            <person name="Horn A."/>
            <person name="Houde N."/>
            <person name="Hughes L."/>
            <person name="Hulme W."/>
            <person name="Husby E."/>
            <person name="Iliev I."/>
            <person name="Jaffe D."/>
            <person name="Jones C."/>
            <person name="Kamal M."/>
            <person name="Kamat A."/>
            <person name="Kamvysselis M."/>
            <person name="Karlsson E."/>
            <person name="Kells C."/>
            <person name="Kieu A."/>
            <person name="Kisner P."/>
            <person name="Kodira C."/>
            <person name="Kulbokas E."/>
            <person name="Labutti K."/>
            <person name="Lama D."/>
            <person name="Landers T."/>
            <person name="Leger J."/>
            <person name="Levine S."/>
            <person name="Lewis D."/>
            <person name="Lewis T."/>
            <person name="Lindblad-toh K."/>
            <person name="Liu X."/>
            <person name="Lokyitsang T."/>
            <person name="Lokyitsang Y."/>
            <person name="Lucien O."/>
            <person name="Lui A."/>
            <person name="Ma L.J."/>
            <person name="Mabbitt R."/>
            <person name="Macdonald J."/>
            <person name="Maclean C."/>
            <person name="Major J."/>
            <person name="Manning J."/>
            <person name="Marabella R."/>
            <person name="Maru K."/>
            <person name="Matthews C."/>
            <person name="Mauceli E."/>
            <person name="Mccarthy M."/>
            <person name="Mcdonough S."/>
            <person name="Mcghee T."/>
            <person name="Meldrim J."/>
            <person name="Meneus L."/>
            <person name="Mesirov J."/>
            <person name="Mihalev A."/>
            <person name="Mihova T."/>
            <person name="Mikkelsen T."/>
            <person name="Mlenga V."/>
            <person name="Moru K."/>
            <person name="Mozes J."/>
            <person name="Mulrain L."/>
            <person name="Munson G."/>
            <person name="Naylor J."/>
            <person name="Newes C."/>
            <person name="Nguyen C."/>
            <person name="Nguyen N."/>
            <person name="Nguyen T."/>
            <person name="Nicol R."/>
            <person name="Nielsen C."/>
            <person name="Nizzari M."/>
            <person name="Norbu C."/>
            <person name="Norbu N."/>
            <person name="O'donnell P."/>
            <person name="Okoawo O."/>
            <person name="O'leary S."/>
            <person name="Omotosho B."/>
            <person name="O'neill K."/>
            <person name="Osman S."/>
            <person name="Parker S."/>
            <person name="Perrin D."/>
            <person name="Phunkhang P."/>
            <person name="Piqani B."/>
            <person name="Purcell S."/>
            <person name="Rachupka T."/>
            <person name="Ramasamy U."/>
            <person name="Rameau R."/>
            <person name="Ray V."/>
            <person name="Raymond C."/>
            <person name="Retta R."/>
            <person name="Richardson S."/>
            <person name="Rise C."/>
            <person name="Rodriguez J."/>
            <person name="Rogers J."/>
            <person name="Rogov P."/>
            <person name="Rutman M."/>
            <person name="Schupbach R."/>
            <person name="Seaman C."/>
            <person name="Settipalli S."/>
            <person name="Sharpe T."/>
            <person name="Sheridan J."/>
            <person name="Sherpa N."/>
            <person name="Shi J."/>
            <person name="Smirnov S."/>
            <person name="Smith C."/>
            <person name="Sougnez C."/>
            <person name="Spencer B."/>
            <person name="Stalker J."/>
            <person name="Stange-thomann N."/>
            <person name="Stavropoulos S."/>
            <person name="Stetson K."/>
            <person name="Stone C."/>
            <person name="Stone S."/>
            <person name="Stubbs M."/>
            <person name="Talamas J."/>
            <person name="Tchuinga P."/>
            <person name="Tenzing P."/>
            <person name="Tesfaye S."/>
            <person name="Theodore J."/>
            <person name="Thoulutsang Y."/>
            <person name="Topham K."/>
            <person name="Towey S."/>
            <person name="Tsamla T."/>
            <person name="Tsomo N."/>
            <person name="Vallee D."/>
            <person name="Vassiliev H."/>
            <person name="Venkataraman V."/>
            <person name="Vinson J."/>
            <person name="Vo A."/>
            <person name="Wade C."/>
            <person name="Wang S."/>
            <person name="Wangchuk T."/>
            <person name="Wangdi T."/>
            <person name="Whittaker C."/>
            <person name="Wilkinson J."/>
            <person name="Wu Y."/>
            <person name="Wyman D."/>
            <person name="Yadav S."/>
            <person name="Yang S."/>
            <person name="Yang X."/>
            <person name="Yeager S."/>
            <person name="Yee E."/>
            <person name="Young G."/>
            <person name="Zainoun J."/>
            <person name="Zembeck L."/>
            <person name="Zimmer A."/>
            <person name="Zody M."/>
            <person name="Lander E."/>
        </authorList>
    </citation>
    <scope>NUCLEOTIDE SEQUENCE [LARGE SCALE GENOMIC DNA]</scope>
</reference>
<dbReference type="HOGENOM" id="CLU_046867_0_0_1"/>
<evidence type="ECO:0000256" key="8">
    <source>
        <dbReference type="SAM" id="MobiDB-lite"/>
    </source>
</evidence>
<dbReference type="PANTHER" id="PTHR15654">
    <property type="entry name" value="COILED-COIL DOMAIN-CONTAINING PROTEIN 113-RELATED"/>
    <property type="match status" value="1"/>
</dbReference>
<dbReference type="GeneTree" id="ENSGT00940000154521"/>
<dbReference type="InterPro" id="IPR025254">
    <property type="entry name" value="CCDC113/CCDC96_CC"/>
</dbReference>
<feature type="domain" description="CCDC113/CCDC96 coiled-coil" evidence="9">
    <location>
        <begin position="187"/>
        <end position="358"/>
    </location>
</feature>
<feature type="compositionally biased region" description="Polar residues" evidence="8">
    <location>
        <begin position="1"/>
        <end position="14"/>
    </location>
</feature>
<accession>H2YDN7</accession>
<protein>
    <recommendedName>
        <fullName evidence="6">Cilia- and flagella-associated protein 263</fullName>
    </recommendedName>
</protein>
<dbReference type="GO" id="GO:0060271">
    <property type="term" value="P:cilium assembly"/>
    <property type="evidence" value="ECO:0007669"/>
    <property type="project" value="TreeGrafter"/>
</dbReference>
<name>H2YDN7_CIOSA</name>
<dbReference type="AlphaFoldDB" id="H2YDN7"/>
<dbReference type="InParanoid" id="H2YDN7"/>
<dbReference type="Proteomes" id="UP000007875">
    <property type="component" value="Unassembled WGS sequence"/>
</dbReference>
<dbReference type="InterPro" id="IPR051885">
    <property type="entry name" value="CC_CF"/>
</dbReference>
<evidence type="ECO:0000256" key="5">
    <source>
        <dbReference type="ARBA" id="ARBA00044506"/>
    </source>
</evidence>
<organism evidence="10 11">
    <name type="scientific">Ciona savignyi</name>
    <name type="common">Pacific transparent sea squirt</name>
    <dbReference type="NCBI Taxonomy" id="51511"/>
    <lineage>
        <taxon>Eukaryota</taxon>
        <taxon>Metazoa</taxon>
        <taxon>Chordata</taxon>
        <taxon>Tunicata</taxon>
        <taxon>Ascidiacea</taxon>
        <taxon>Phlebobranchia</taxon>
        <taxon>Cionidae</taxon>
        <taxon>Ciona</taxon>
    </lineage>
</organism>
<dbReference type="GO" id="GO:0005930">
    <property type="term" value="C:axoneme"/>
    <property type="evidence" value="ECO:0007669"/>
    <property type="project" value="TreeGrafter"/>
</dbReference>
<feature type="coiled-coil region" evidence="7">
    <location>
        <begin position="99"/>
        <end position="151"/>
    </location>
</feature>
<reference evidence="10" key="3">
    <citation type="submission" date="2025-09" db="UniProtKB">
        <authorList>
            <consortium name="Ensembl"/>
        </authorList>
    </citation>
    <scope>IDENTIFICATION</scope>
</reference>
<evidence type="ECO:0000256" key="2">
    <source>
        <dbReference type="ARBA" id="ARBA00022794"/>
    </source>
</evidence>
<keyword evidence="3 7" id="KW-0175">Coiled coil</keyword>
<evidence type="ECO:0000256" key="3">
    <source>
        <dbReference type="ARBA" id="ARBA00023054"/>
    </source>
</evidence>
<keyword evidence="11" id="KW-1185">Reference proteome</keyword>
<evidence type="ECO:0000256" key="1">
    <source>
        <dbReference type="ARBA" id="ARBA00004138"/>
    </source>
</evidence>
<evidence type="ECO:0000256" key="4">
    <source>
        <dbReference type="ARBA" id="ARBA00023273"/>
    </source>
</evidence>
<keyword evidence="2" id="KW-0970">Cilium biogenesis/degradation</keyword>
<dbReference type="OMA" id="MFESFIC"/>
<evidence type="ECO:0000313" key="10">
    <source>
        <dbReference type="Ensembl" id="ENSCSAVP00000003435.1"/>
    </source>
</evidence>
<sequence>MADSESVLSTTTGTDQHEDPLADLTDEQLYQIVEDTIHTNEVIRSETEMFEKFFRRVEPKETNSFQPNAKAPVVHVQEMHNRGRKRSKSRGSAIDKLLRLTAEQKCDIAQRELEELRDEIDKLKDESERILDNYRAGLEEAELRITEIKKATYEFDRDICKGSINPRTGKVVAEKVIRYFEDKLKWRDTLIEKLRLKNSTLKVQKKKLQLQLKQKEEMGEVLHEVDFNQLKIENQQYLEKIDEKNQELLRLKLMAGNTLQVLNLYKKKLHTLTADAERLQTEIASREEMLLKFAAETVTVEEERLAAEKKNCQLRQRFADYKVPDVQEYVEKKANLIELQKVVKSWERKVEIAQMALKTHKKYWKQIWNQSQQQNVWMQDTK</sequence>
<keyword evidence="4" id="KW-0966">Cell projection</keyword>
<evidence type="ECO:0000313" key="11">
    <source>
        <dbReference type="Proteomes" id="UP000007875"/>
    </source>
</evidence>
<dbReference type="eggNOG" id="ENOG502QU7J">
    <property type="taxonomic scope" value="Eukaryota"/>
</dbReference>
<evidence type="ECO:0000256" key="6">
    <source>
        <dbReference type="ARBA" id="ARBA00044798"/>
    </source>
</evidence>
<evidence type="ECO:0000259" key="9">
    <source>
        <dbReference type="Pfam" id="PF13870"/>
    </source>
</evidence>
<comment type="similarity">
    <text evidence="5">Belongs to the CFAP263 family.</text>
</comment>
<evidence type="ECO:0000256" key="7">
    <source>
        <dbReference type="SAM" id="Coils"/>
    </source>
</evidence>
<dbReference type="Pfam" id="PF13870">
    <property type="entry name" value="CCDC113_CCDC96_CC"/>
    <property type="match status" value="1"/>
</dbReference>
<dbReference type="STRING" id="51511.ENSCSAVP00000003435"/>
<proteinExistence type="inferred from homology"/>
<comment type="subcellular location">
    <subcellularLocation>
        <location evidence="1">Cell projection</location>
        <location evidence="1">Cilium</location>
    </subcellularLocation>
</comment>
<dbReference type="Ensembl" id="ENSCSAVT00000003488.1">
    <property type="protein sequence ID" value="ENSCSAVP00000003435.1"/>
    <property type="gene ID" value="ENSCSAVG00000002045.1"/>
</dbReference>
<dbReference type="GO" id="GO:0036064">
    <property type="term" value="C:ciliary basal body"/>
    <property type="evidence" value="ECO:0007669"/>
    <property type="project" value="TreeGrafter"/>
</dbReference>
<feature type="coiled-coil region" evidence="7">
    <location>
        <begin position="191"/>
        <end position="289"/>
    </location>
</feature>
<reference evidence="10" key="2">
    <citation type="submission" date="2025-08" db="UniProtKB">
        <authorList>
            <consortium name="Ensembl"/>
        </authorList>
    </citation>
    <scope>IDENTIFICATION</scope>
</reference>
<feature type="region of interest" description="Disordered" evidence="8">
    <location>
        <begin position="1"/>
        <end position="22"/>
    </location>
</feature>